<evidence type="ECO:0000313" key="11">
    <source>
        <dbReference type="EMBL" id="AGA66418.1"/>
    </source>
</evidence>
<dbReference type="PRINTS" id="PR00762">
    <property type="entry name" value="CLCHANNEL"/>
</dbReference>
<evidence type="ECO:0000256" key="9">
    <source>
        <dbReference type="ARBA" id="ARBA00023303"/>
    </source>
</evidence>
<dbReference type="Gene3D" id="1.10.3080.10">
    <property type="entry name" value="Clc chloride channel"/>
    <property type="match status" value="1"/>
</dbReference>
<dbReference type="InterPro" id="IPR001807">
    <property type="entry name" value="ClC"/>
</dbReference>
<dbReference type="KEGG" id="bpip:BPP43_05870"/>
<dbReference type="RefSeq" id="WP_013244793.1">
    <property type="nucleotide sequence ID" value="NC_019908.1"/>
</dbReference>
<dbReference type="AlphaFoldDB" id="A0A3B6VKX3"/>
<reference evidence="11 12" key="1">
    <citation type="journal article" date="2013" name="Genome Announc.">
        <title>Complete Genome Sequence of the Porcine Strain Brachyspira pilosicoli P43/6/78(T.).</title>
        <authorList>
            <person name="Lin C."/>
            <person name="den Bakker H.C."/>
            <person name="Suzuki H."/>
            <person name="Lefebure T."/>
            <person name="Ponnala L."/>
            <person name="Sun Q."/>
            <person name="Stanhope M.J."/>
            <person name="Wiedmann M."/>
            <person name="Duhamel G.E."/>
        </authorList>
    </citation>
    <scope>NUCLEOTIDE SEQUENCE [LARGE SCALE GENOMIC DNA]</scope>
    <source>
        <strain evidence="11 12">P43/6/78</strain>
    </source>
</reference>
<feature type="transmembrane region" description="Helical" evidence="10">
    <location>
        <begin position="350"/>
        <end position="369"/>
    </location>
</feature>
<evidence type="ECO:0000256" key="8">
    <source>
        <dbReference type="ARBA" id="ARBA00023214"/>
    </source>
</evidence>
<protein>
    <submittedName>
        <fullName evidence="11">Putative chloride channel protein ClcA</fullName>
    </submittedName>
</protein>
<feature type="transmembrane region" description="Helical" evidence="10">
    <location>
        <begin position="266"/>
        <end position="288"/>
    </location>
</feature>
<evidence type="ECO:0000256" key="2">
    <source>
        <dbReference type="ARBA" id="ARBA00022448"/>
    </source>
</evidence>
<feature type="transmembrane region" description="Helical" evidence="10">
    <location>
        <begin position="390"/>
        <end position="413"/>
    </location>
</feature>
<evidence type="ECO:0000256" key="3">
    <source>
        <dbReference type="ARBA" id="ARBA00022692"/>
    </source>
</evidence>
<evidence type="ECO:0000256" key="10">
    <source>
        <dbReference type="SAM" id="Phobius"/>
    </source>
</evidence>
<feature type="transmembrane region" description="Helical" evidence="10">
    <location>
        <begin position="52"/>
        <end position="73"/>
    </location>
</feature>
<keyword evidence="3 10" id="KW-0812">Transmembrane</keyword>
<keyword evidence="12" id="KW-1185">Reference proteome</keyword>
<dbReference type="PANTHER" id="PTHR43427">
    <property type="entry name" value="CHLORIDE CHANNEL PROTEIN CLC-E"/>
    <property type="match status" value="1"/>
</dbReference>
<keyword evidence="9" id="KW-0407">Ion channel</keyword>
<sequence>MKPNFEAKYIKLYVLSSFIGATVGFIVSFYRMILYRLSINVFYVSNFILSKWYYPIIMFIVLISLGSLIGLILRHYPQIRGAGVPQIKYYLSLNEPKNIVVEIALKLFGSMISFASGLSLGRAGPSMHIGTLVGLFYHKHFYSHISKYRRYLIIAGACAGMTATFSAPFTGIAFSFEELKENKNHIVFVCIALSSIFSILVIEHILGQSMILNFNLPRILEVRHYISLLPLGLICGLLASFQNILMNTFSKFYQKIKNDILRPVPAFIVAGIMIMFFPYVLGSGDLLIGSIVMDKFPIHMLFILIFVKLFYTSVCSTSGAVGGVFFPTFILGSSIGSLYDIFLVHYFPEYAMYGDLFIVLGITSMMSGITRTPIMVCILILEISSSVSNFVALMIVAIISYMVAKVLGVTSIYDFKED</sequence>
<dbReference type="GeneID" id="56440422"/>
<comment type="subcellular location">
    <subcellularLocation>
        <location evidence="1">Membrane</location>
        <topology evidence="1">Multi-pass membrane protein</topology>
    </subcellularLocation>
</comment>
<dbReference type="Pfam" id="PF00654">
    <property type="entry name" value="Voltage_CLC"/>
    <property type="match status" value="1"/>
</dbReference>
<keyword evidence="7" id="KW-0869">Chloride channel</keyword>
<name>A0A3B6VKX3_BRAPL</name>
<evidence type="ECO:0000256" key="5">
    <source>
        <dbReference type="ARBA" id="ARBA00023065"/>
    </source>
</evidence>
<dbReference type="PANTHER" id="PTHR43427:SF6">
    <property type="entry name" value="CHLORIDE CHANNEL PROTEIN CLC-E"/>
    <property type="match status" value="1"/>
</dbReference>
<feature type="transmembrane region" description="Helical" evidence="10">
    <location>
        <begin position="300"/>
        <end position="330"/>
    </location>
</feature>
<dbReference type="Proteomes" id="UP000010793">
    <property type="component" value="Chromosome"/>
</dbReference>
<organism evidence="11 12">
    <name type="scientific">Brachyspira pilosicoli P43/6/78</name>
    <dbReference type="NCBI Taxonomy" id="1042417"/>
    <lineage>
        <taxon>Bacteria</taxon>
        <taxon>Pseudomonadati</taxon>
        <taxon>Spirochaetota</taxon>
        <taxon>Spirochaetia</taxon>
        <taxon>Brachyspirales</taxon>
        <taxon>Brachyspiraceae</taxon>
        <taxon>Brachyspira</taxon>
    </lineage>
</organism>
<accession>A0A3B6VKX3</accession>
<evidence type="ECO:0000256" key="6">
    <source>
        <dbReference type="ARBA" id="ARBA00023136"/>
    </source>
</evidence>
<dbReference type="GO" id="GO:0005254">
    <property type="term" value="F:chloride channel activity"/>
    <property type="evidence" value="ECO:0007669"/>
    <property type="project" value="UniProtKB-KW"/>
</dbReference>
<keyword evidence="8" id="KW-0868">Chloride</keyword>
<evidence type="ECO:0000256" key="4">
    <source>
        <dbReference type="ARBA" id="ARBA00022989"/>
    </source>
</evidence>
<feature type="transmembrane region" description="Helical" evidence="10">
    <location>
        <begin position="151"/>
        <end position="174"/>
    </location>
</feature>
<keyword evidence="2" id="KW-0813">Transport</keyword>
<dbReference type="InterPro" id="IPR050368">
    <property type="entry name" value="ClC-type_chloride_channel"/>
</dbReference>
<feature type="transmembrane region" description="Helical" evidence="10">
    <location>
        <begin position="226"/>
        <end position="246"/>
    </location>
</feature>
<keyword evidence="4 10" id="KW-1133">Transmembrane helix</keyword>
<keyword evidence="6 10" id="KW-0472">Membrane</keyword>
<keyword evidence="5" id="KW-0406">Ion transport</keyword>
<dbReference type="GO" id="GO:0034707">
    <property type="term" value="C:chloride channel complex"/>
    <property type="evidence" value="ECO:0007669"/>
    <property type="project" value="UniProtKB-KW"/>
</dbReference>
<dbReference type="SUPFAM" id="SSF81340">
    <property type="entry name" value="Clc chloride channel"/>
    <property type="match status" value="1"/>
</dbReference>
<evidence type="ECO:0000313" key="12">
    <source>
        <dbReference type="Proteomes" id="UP000010793"/>
    </source>
</evidence>
<proteinExistence type="predicted"/>
<evidence type="ECO:0000256" key="7">
    <source>
        <dbReference type="ARBA" id="ARBA00023173"/>
    </source>
</evidence>
<dbReference type="EMBL" id="CP002873">
    <property type="protein sequence ID" value="AGA66418.1"/>
    <property type="molecule type" value="Genomic_DNA"/>
</dbReference>
<evidence type="ECO:0000256" key="1">
    <source>
        <dbReference type="ARBA" id="ARBA00004141"/>
    </source>
</evidence>
<dbReference type="InterPro" id="IPR014743">
    <property type="entry name" value="Cl-channel_core"/>
</dbReference>
<gene>
    <name evidence="11" type="ORF">BPP43_05870</name>
</gene>
<feature type="transmembrane region" description="Helical" evidence="10">
    <location>
        <begin position="186"/>
        <end position="206"/>
    </location>
</feature>
<feature type="transmembrane region" description="Helical" evidence="10">
    <location>
        <begin position="12"/>
        <end position="32"/>
    </location>
</feature>